<evidence type="ECO:0000313" key="2">
    <source>
        <dbReference type="Proteomes" id="UP001165960"/>
    </source>
</evidence>
<reference evidence="1" key="1">
    <citation type="submission" date="2022-04" db="EMBL/GenBank/DDBJ databases">
        <title>Genome of the entomopathogenic fungus Entomophthora muscae.</title>
        <authorList>
            <person name="Elya C."/>
            <person name="Lovett B.R."/>
            <person name="Lee E."/>
            <person name="Macias A.M."/>
            <person name="Hajek A.E."/>
            <person name="De Bivort B.L."/>
            <person name="Kasson M.T."/>
            <person name="De Fine Licht H.H."/>
            <person name="Stajich J.E."/>
        </authorList>
    </citation>
    <scope>NUCLEOTIDE SEQUENCE</scope>
    <source>
        <strain evidence="1">Berkeley</strain>
    </source>
</reference>
<name>A0ACC2SEM9_9FUNG</name>
<evidence type="ECO:0000313" key="1">
    <source>
        <dbReference type="EMBL" id="KAJ9060862.1"/>
    </source>
</evidence>
<sequence length="273" mass="30871">MVNKMKTTSCSQHTIHDKQEDYQCFLNHVEYANNQKKLWDTVKDAQILAPGLYEDIAGLCCNLVAAEFQNKELLKSQDLLASTVLTAKKNYSSLPEQVHRNKTSCKEFEANVLPRLARLEILASSESSMSSGRKVLPVPTSSPEQQKNSSLPDLFDISPDHVSNDPGDTHRVPQGAAVPPLTPLLVLHASNTCATKKEDMEPTVPHHKFKPLNLPKFDRNGNIQTFIYLFEMSMRDASDHMFQEASHRWRHWVAQGEAQPSQRVRPTIEWVLT</sequence>
<accession>A0ACC2SEM9</accession>
<gene>
    <name evidence="1" type="ORF">DSO57_1026359</name>
</gene>
<dbReference type="Proteomes" id="UP001165960">
    <property type="component" value="Unassembled WGS sequence"/>
</dbReference>
<dbReference type="EMBL" id="QTSX02005124">
    <property type="protein sequence ID" value="KAJ9060862.1"/>
    <property type="molecule type" value="Genomic_DNA"/>
</dbReference>
<keyword evidence="2" id="KW-1185">Reference proteome</keyword>
<organism evidence="1 2">
    <name type="scientific">Entomophthora muscae</name>
    <dbReference type="NCBI Taxonomy" id="34485"/>
    <lineage>
        <taxon>Eukaryota</taxon>
        <taxon>Fungi</taxon>
        <taxon>Fungi incertae sedis</taxon>
        <taxon>Zoopagomycota</taxon>
        <taxon>Entomophthoromycotina</taxon>
        <taxon>Entomophthoromycetes</taxon>
        <taxon>Entomophthorales</taxon>
        <taxon>Entomophthoraceae</taxon>
        <taxon>Entomophthora</taxon>
    </lineage>
</organism>
<comment type="caution">
    <text evidence="1">The sequence shown here is derived from an EMBL/GenBank/DDBJ whole genome shotgun (WGS) entry which is preliminary data.</text>
</comment>
<protein>
    <submittedName>
        <fullName evidence="1">Uncharacterized protein</fullName>
    </submittedName>
</protein>
<proteinExistence type="predicted"/>